<dbReference type="AlphaFoldDB" id="L2GMK6"/>
<dbReference type="HOGENOM" id="CLU_332658_0_0_1"/>
<protein>
    <submittedName>
        <fullName evidence="1">Uncharacterized protein</fullName>
    </submittedName>
</protein>
<dbReference type="OrthoDB" id="2195646at2759"/>
<dbReference type="Proteomes" id="UP000011082">
    <property type="component" value="Unassembled WGS sequence"/>
</dbReference>
<dbReference type="SUPFAM" id="SSF48371">
    <property type="entry name" value="ARM repeat"/>
    <property type="match status" value="1"/>
</dbReference>
<keyword evidence="2" id="KW-1185">Reference proteome</keyword>
<dbReference type="InterPro" id="IPR016024">
    <property type="entry name" value="ARM-type_fold"/>
</dbReference>
<dbReference type="VEuPathDB" id="MicrosporidiaDB:VICG_01053"/>
<gene>
    <name evidence="1" type="ORF">VICG_01053</name>
</gene>
<dbReference type="RefSeq" id="XP_007604499.1">
    <property type="nucleotide sequence ID" value="XM_007604437.1"/>
</dbReference>
<evidence type="ECO:0000313" key="1">
    <source>
        <dbReference type="EMBL" id="ELA41869.1"/>
    </source>
</evidence>
<evidence type="ECO:0000313" key="2">
    <source>
        <dbReference type="Proteomes" id="UP000011082"/>
    </source>
</evidence>
<proteinExistence type="predicted"/>
<dbReference type="InParanoid" id="L2GMK6"/>
<name>L2GMK6_VITCO</name>
<dbReference type="OMA" id="DHATHNS"/>
<dbReference type="EMBL" id="JH370137">
    <property type="protein sequence ID" value="ELA41869.1"/>
    <property type="molecule type" value="Genomic_DNA"/>
</dbReference>
<sequence>MTERKKKKLEQDVGSIRELLEALKNMEKESSAKYEAANFVSEVKTCLENLKDRETRPYAILAISQIFKLLKSSSNMFSTILDDDALNFIFESVLKCITEDKADISGFVSELIFIHFKNTQIIWKFFEAYTKTAFNREMLKQILAMFIETSSDREMLVGMVLKKYDSYLDFIPRIIKYVDVEKLDEDLYVKIYCDCQFFRENTEPRIVKGRKRRGFIENALDLHPEFVLKNYIRDRDHRIRILLAGKVSFSSEPYFSILLNDSEDEVRLALLKRMNYFNVPPTVSDRLLDKSARIREELFRMYRELIHQMRIIDSSHSLKLFEDASDQPAIVDGKLGFQKEHAELSLDEMYEKFTKFFSKLSEGCLTCFSEEYISEIRRSGFSLEFLSKNEDVPGLRVFLKTMCITNFNQIPAHLRSFCLEYMFAGTLNDAQIRECIQNNVFEVLKYIADPYHYYDLLLEKTLTSTDMGSVEVIVEFIKEMLSFKPLIRSKKNMPSNDTLRDTVVGDSDILNSMDMLTSNEIFINSHTKASTEFVEMITAKIGSEVDYSCLYFFVYKCRSDPRTIQSILKSKANVSERIRLLIYLNLPETLGSFVDLILRCKLDYRTQQFILLRRTTTSALIYFLSTGHVSISNSSFFIKAIKCCLASSSPDKVEYVFKRYVKSVKESAFNVFYSICWILKGYSVTNIGDQNKDTDNSSFHEIKNSIASASDHATHNSSIVDSNDSLVLNPMIAESTKPSAHFDAPRLTDTVVTLPNAADESLKNPNILSKTQDGINENTAMPIKDLASEGLKSNKSDEHRKSSKLRLTKQDKMLQCICNAVVSARDGQCIDIAFNPTKHGFFKLRDCHVDMVSYGQVVYE</sequence>
<organism evidence="1 2">
    <name type="scientific">Vittaforma corneae (strain ATCC 50505)</name>
    <name type="common">Microsporidian parasite</name>
    <name type="synonym">Nosema corneum</name>
    <dbReference type="NCBI Taxonomy" id="993615"/>
    <lineage>
        <taxon>Eukaryota</taxon>
        <taxon>Fungi</taxon>
        <taxon>Fungi incertae sedis</taxon>
        <taxon>Microsporidia</taxon>
        <taxon>Nosematidae</taxon>
        <taxon>Vittaforma</taxon>
    </lineage>
</organism>
<reference evidence="2" key="1">
    <citation type="submission" date="2011-05" db="EMBL/GenBank/DDBJ databases">
        <title>The genome sequence of Vittaforma corneae strain ATCC 50505.</title>
        <authorList>
            <consortium name="The Broad Institute Genome Sequencing Platform"/>
            <person name="Cuomo C."/>
            <person name="Didier E."/>
            <person name="Bowers L."/>
            <person name="Young S.K."/>
            <person name="Zeng Q."/>
            <person name="Gargeya S."/>
            <person name="Fitzgerald M."/>
            <person name="Haas B."/>
            <person name="Abouelleil A."/>
            <person name="Alvarado L."/>
            <person name="Arachchi H.M."/>
            <person name="Berlin A."/>
            <person name="Chapman S.B."/>
            <person name="Gearin G."/>
            <person name="Goldberg J."/>
            <person name="Griggs A."/>
            <person name="Gujja S."/>
            <person name="Hansen M."/>
            <person name="Heiman D."/>
            <person name="Howarth C."/>
            <person name="Larimer J."/>
            <person name="Lui A."/>
            <person name="MacDonald P.J.P."/>
            <person name="McCowen C."/>
            <person name="Montmayeur A."/>
            <person name="Murphy C."/>
            <person name="Neiman D."/>
            <person name="Pearson M."/>
            <person name="Priest M."/>
            <person name="Roberts A."/>
            <person name="Saif S."/>
            <person name="Shea T."/>
            <person name="Sisk P."/>
            <person name="Stolte C."/>
            <person name="Sykes S."/>
            <person name="Wortman J."/>
            <person name="Nusbaum C."/>
            <person name="Birren B."/>
        </authorList>
    </citation>
    <scope>NUCLEOTIDE SEQUENCE [LARGE SCALE GENOMIC DNA]</scope>
    <source>
        <strain evidence="2">ATCC 50505</strain>
    </source>
</reference>
<accession>L2GMK6</accession>
<dbReference type="GeneID" id="19881764"/>